<evidence type="ECO:0000256" key="3">
    <source>
        <dbReference type="ARBA" id="ARBA00023295"/>
    </source>
</evidence>
<dbReference type="PANTHER" id="PTHR10353">
    <property type="entry name" value="GLYCOSYL HYDROLASE"/>
    <property type="match status" value="1"/>
</dbReference>
<evidence type="ECO:0000256" key="1">
    <source>
        <dbReference type="ARBA" id="ARBA00010838"/>
    </source>
</evidence>
<dbReference type="InterPro" id="IPR017853">
    <property type="entry name" value="GH"/>
</dbReference>
<keyword evidence="3" id="KW-0326">Glycosidase</keyword>
<dbReference type="PRINTS" id="PR00131">
    <property type="entry name" value="GLHYDRLASE1"/>
</dbReference>
<evidence type="ECO:0000256" key="4">
    <source>
        <dbReference type="RuleBase" id="RU003690"/>
    </source>
</evidence>
<dbReference type="InterPro" id="IPR001360">
    <property type="entry name" value="Glyco_hydro_1"/>
</dbReference>
<keyword evidence="2" id="KW-0378">Hydrolase</keyword>
<evidence type="ECO:0000313" key="5">
    <source>
        <dbReference type="EMBL" id="CAD9432653.1"/>
    </source>
</evidence>
<dbReference type="EMBL" id="HBGS01032057">
    <property type="protein sequence ID" value="CAD9432653.1"/>
    <property type="molecule type" value="Transcribed_RNA"/>
</dbReference>
<sequence length="230" mass="26119">MKLAWFADPVFKGDYPHTMKVILGDKLPSFNESEVKLLNGSADFFGLNHYGSGYASNSQYAGWMSAYNSVSEAGLLQDPDATWLYSAPWGFRKLLNWAADRYDSPEIIVTEGGWAATNYVDDSQRFDYYANYTSEMLKAINEDGLNITGYYAWSYIDNIEWEMGFTERFGIVYNDYGLGLDLNAPVNQSEQPTTNQTRTRKCSSYWFEKVWRSNSLVDPLSVSLDECIGA</sequence>
<dbReference type="PANTHER" id="PTHR10353:SF36">
    <property type="entry name" value="LP05116P"/>
    <property type="match status" value="1"/>
</dbReference>
<comment type="similarity">
    <text evidence="1 4">Belongs to the glycosyl hydrolase 1 family.</text>
</comment>
<accession>A0A7S2G7H8</accession>
<dbReference type="GO" id="GO:0005975">
    <property type="term" value="P:carbohydrate metabolic process"/>
    <property type="evidence" value="ECO:0007669"/>
    <property type="project" value="InterPro"/>
</dbReference>
<organism evidence="5">
    <name type="scientific">Octactis speculum</name>
    <dbReference type="NCBI Taxonomy" id="3111310"/>
    <lineage>
        <taxon>Eukaryota</taxon>
        <taxon>Sar</taxon>
        <taxon>Stramenopiles</taxon>
        <taxon>Ochrophyta</taxon>
        <taxon>Dictyochophyceae</taxon>
        <taxon>Dictyochales</taxon>
        <taxon>Dictyochaceae</taxon>
        <taxon>Octactis</taxon>
    </lineage>
</organism>
<dbReference type="SUPFAM" id="SSF51445">
    <property type="entry name" value="(Trans)glycosidases"/>
    <property type="match status" value="1"/>
</dbReference>
<gene>
    <name evidence="5" type="ORF">DSPE1174_LOCUS16436</name>
</gene>
<proteinExistence type="inferred from homology"/>
<evidence type="ECO:0008006" key="6">
    <source>
        <dbReference type="Google" id="ProtNLM"/>
    </source>
</evidence>
<dbReference type="Gene3D" id="3.20.20.80">
    <property type="entry name" value="Glycosidases"/>
    <property type="match status" value="1"/>
</dbReference>
<dbReference type="GO" id="GO:0008422">
    <property type="term" value="F:beta-glucosidase activity"/>
    <property type="evidence" value="ECO:0007669"/>
    <property type="project" value="TreeGrafter"/>
</dbReference>
<name>A0A7S2G7H8_9STRA</name>
<reference evidence="5" key="1">
    <citation type="submission" date="2021-01" db="EMBL/GenBank/DDBJ databases">
        <authorList>
            <person name="Corre E."/>
            <person name="Pelletier E."/>
            <person name="Niang G."/>
            <person name="Scheremetjew M."/>
            <person name="Finn R."/>
            <person name="Kale V."/>
            <person name="Holt S."/>
            <person name="Cochrane G."/>
            <person name="Meng A."/>
            <person name="Brown T."/>
            <person name="Cohen L."/>
        </authorList>
    </citation>
    <scope>NUCLEOTIDE SEQUENCE</scope>
    <source>
        <strain evidence="5">CCMP1381</strain>
    </source>
</reference>
<protein>
    <recommendedName>
        <fullName evidence="6">Beta-glucosidase</fullName>
    </recommendedName>
</protein>
<dbReference type="Pfam" id="PF00232">
    <property type="entry name" value="Glyco_hydro_1"/>
    <property type="match status" value="1"/>
</dbReference>
<evidence type="ECO:0000256" key="2">
    <source>
        <dbReference type="ARBA" id="ARBA00022801"/>
    </source>
</evidence>
<dbReference type="AlphaFoldDB" id="A0A7S2G7H8"/>